<dbReference type="RefSeq" id="XP_002669682.1">
    <property type="nucleotide sequence ID" value="XM_002669636.1"/>
</dbReference>
<gene>
    <name evidence="2" type="ORF">NAEGRDRAFT_75298</name>
</gene>
<dbReference type="PANTHER" id="PTHR23354:SF122">
    <property type="entry name" value="GTPASE-ACTIVATING PROTEIN SKYWALKER"/>
    <property type="match status" value="1"/>
</dbReference>
<dbReference type="InterPro" id="IPR006571">
    <property type="entry name" value="TLDc_dom"/>
</dbReference>
<dbReference type="PANTHER" id="PTHR23354">
    <property type="entry name" value="NUCLEOLAR PROTEIN 7/ESTROGEN RECEPTOR COACTIVATOR-RELATED"/>
    <property type="match status" value="1"/>
</dbReference>
<dbReference type="KEGG" id="ngr:NAEGRDRAFT_75298"/>
<dbReference type="Pfam" id="PF07534">
    <property type="entry name" value="TLD"/>
    <property type="match status" value="1"/>
</dbReference>
<name>D2W1X0_NAEGR</name>
<evidence type="ECO:0000259" key="1">
    <source>
        <dbReference type="PROSITE" id="PS51886"/>
    </source>
</evidence>
<dbReference type="GeneID" id="8856187"/>
<dbReference type="STRING" id="5762.D2W1X0"/>
<protein>
    <submittedName>
        <fullName evidence="2">Predicted protein</fullName>
    </submittedName>
</protein>
<proteinExistence type="predicted"/>
<feature type="domain" description="TLDc" evidence="1">
    <location>
        <begin position="33"/>
        <end position="212"/>
    </location>
</feature>
<dbReference type="PROSITE" id="PS51886">
    <property type="entry name" value="TLDC"/>
    <property type="match status" value="1"/>
</dbReference>
<dbReference type="OrthoDB" id="5983325at2759"/>
<dbReference type="EMBL" id="GG738923">
    <property type="protein sequence ID" value="EFC36938.1"/>
    <property type="molecule type" value="Genomic_DNA"/>
</dbReference>
<sequence length="212" mass="23335">MQGLVELIERTVTGIAKLYPESPQLSRKKFESKILSDTQSKRLYTEILEGIEKGIPRLLFRASENGFTGSDFHSKCDAKGRTVTIIKSTNGAIFGGYAATSWTSNSSYCFDSNCFLFSIISGSGEERFTKMKNDGIHHSNTYSIYCNPNQGPSFGGGHDICISNNPKAQENYSNLGHSFSLTGQTYGTATIKSYLAGAYNFSVEDYEVFALQ</sequence>
<dbReference type="eggNOG" id="ENOG502S9ZF">
    <property type="taxonomic scope" value="Eukaryota"/>
</dbReference>
<dbReference type="AlphaFoldDB" id="D2W1X0"/>
<dbReference type="VEuPathDB" id="AmoebaDB:NAEGRDRAFT_75298"/>
<organism evidence="3">
    <name type="scientific">Naegleria gruberi</name>
    <name type="common">Amoeba</name>
    <dbReference type="NCBI Taxonomy" id="5762"/>
    <lineage>
        <taxon>Eukaryota</taxon>
        <taxon>Discoba</taxon>
        <taxon>Heterolobosea</taxon>
        <taxon>Tetramitia</taxon>
        <taxon>Eutetramitia</taxon>
        <taxon>Vahlkampfiidae</taxon>
        <taxon>Naegleria</taxon>
    </lineage>
</organism>
<dbReference type="SMART" id="SM00584">
    <property type="entry name" value="TLDc"/>
    <property type="match status" value="1"/>
</dbReference>
<evidence type="ECO:0000313" key="3">
    <source>
        <dbReference type="Proteomes" id="UP000006671"/>
    </source>
</evidence>
<dbReference type="Proteomes" id="UP000006671">
    <property type="component" value="Unassembled WGS sequence"/>
</dbReference>
<accession>D2W1X0</accession>
<reference evidence="2 3" key="1">
    <citation type="journal article" date="2010" name="Cell">
        <title>The genome of Naegleria gruberi illuminates early eukaryotic versatility.</title>
        <authorList>
            <person name="Fritz-Laylin L.K."/>
            <person name="Prochnik S.E."/>
            <person name="Ginger M.L."/>
            <person name="Dacks J.B."/>
            <person name="Carpenter M.L."/>
            <person name="Field M.C."/>
            <person name="Kuo A."/>
            <person name="Paredez A."/>
            <person name="Chapman J."/>
            <person name="Pham J."/>
            <person name="Shu S."/>
            <person name="Neupane R."/>
            <person name="Cipriano M."/>
            <person name="Mancuso J."/>
            <person name="Tu H."/>
            <person name="Salamov A."/>
            <person name="Lindquist E."/>
            <person name="Shapiro H."/>
            <person name="Lucas S."/>
            <person name="Grigoriev I.V."/>
            <person name="Cande W.Z."/>
            <person name="Fulton C."/>
            <person name="Rokhsar D.S."/>
            <person name="Dawson S.C."/>
        </authorList>
    </citation>
    <scope>NUCLEOTIDE SEQUENCE [LARGE SCALE GENOMIC DNA]</scope>
    <source>
        <strain evidence="2 3">NEG-M</strain>
    </source>
</reference>
<dbReference type="OMA" id="GHDICIS"/>
<dbReference type="InParanoid" id="D2W1X0"/>
<evidence type="ECO:0000313" key="2">
    <source>
        <dbReference type="EMBL" id="EFC36938.1"/>
    </source>
</evidence>
<keyword evidence="3" id="KW-1185">Reference proteome</keyword>